<feature type="domain" description="Bromo" evidence="15">
    <location>
        <begin position="1342"/>
        <end position="1412"/>
    </location>
</feature>
<feature type="compositionally biased region" description="Basic residues" evidence="14">
    <location>
        <begin position="483"/>
        <end position="501"/>
    </location>
</feature>
<evidence type="ECO:0000256" key="12">
    <source>
        <dbReference type="ARBA" id="ARBA00023242"/>
    </source>
</evidence>
<dbReference type="PRINTS" id="PR00503">
    <property type="entry name" value="BROMODOMAIN"/>
</dbReference>
<dbReference type="SMART" id="SM00508">
    <property type="entry name" value="PostSET"/>
    <property type="match status" value="1"/>
</dbReference>
<dbReference type="SMART" id="SM00570">
    <property type="entry name" value="AWS"/>
    <property type="match status" value="1"/>
</dbReference>
<dbReference type="GO" id="GO:0003677">
    <property type="term" value="F:DNA binding"/>
    <property type="evidence" value="ECO:0007669"/>
    <property type="project" value="InterPro"/>
</dbReference>
<dbReference type="GO" id="GO:0042800">
    <property type="term" value="F:histone H3K4 methyltransferase activity"/>
    <property type="evidence" value="ECO:0007669"/>
    <property type="project" value="TreeGrafter"/>
</dbReference>
<feature type="compositionally biased region" description="Basic and acidic residues" evidence="14">
    <location>
        <begin position="281"/>
        <end position="294"/>
    </location>
</feature>
<evidence type="ECO:0000259" key="16">
    <source>
        <dbReference type="PROSITE" id="PS50280"/>
    </source>
</evidence>
<evidence type="ECO:0000256" key="1">
    <source>
        <dbReference type="ARBA" id="ARBA00004123"/>
    </source>
</evidence>
<feature type="compositionally biased region" description="Polar residues" evidence="14">
    <location>
        <begin position="203"/>
        <end position="225"/>
    </location>
</feature>
<dbReference type="SMART" id="SM00249">
    <property type="entry name" value="PHD"/>
    <property type="match status" value="1"/>
</dbReference>
<feature type="region of interest" description="Disordered" evidence="14">
    <location>
        <begin position="528"/>
        <end position="548"/>
    </location>
</feature>
<keyword evidence="12" id="KW-0539">Nucleus</keyword>
<dbReference type="GO" id="GO:0032259">
    <property type="term" value="P:methylation"/>
    <property type="evidence" value="ECO:0007669"/>
    <property type="project" value="UniProtKB-KW"/>
</dbReference>
<dbReference type="PANTHER" id="PTHR46147">
    <property type="entry name" value="HISTONE-LYSINE N-METHYLTRANSFERASE ASH1"/>
    <property type="match status" value="1"/>
</dbReference>
<comment type="subcellular location">
    <subcellularLocation>
        <location evidence="2">Chromosome</location>
    </subcellularLocation>
    <subcellularLocation>
        <location evidence="1">Nucleus</location>
    </subcellularLocation>
</comment>
<dbReference type="PROSITE" id="PS51038">
    <property type="entry name" value="BAH"/>
    <property type="match status" value="1"/>
</dbReference>
<keyword evidence="7" id="KW-0479">Metal-binding</keyword>
<dbReference type="PROSITE" id="PS51215">
    <property type="entry name" value="AWS"/>
    <property type="match status" value="1"/>
</dbReference>
<dbReference type="Proteomes" id="UP001154078">
    <property type="component" value="Chromosome 3"/>
</dbReference>
<dbReference type="GO" id="GO:0003682">
    <property type="term" value="F:chromatin binding"/>
    <property type="evidence" value="ECO:0007669"/>
    <property type="project" value="InterPro"/>
</dbReference>
<dbReference type="PROSITE" id="PS01359">
    <property type="entry name" value="ZF_PHD_1"/>
    <property type="match status" value="1"/>
</dbReference>
<evidence type="ECO:0000256" key="9">
    <source>
        <dbReference type="ARBA" id="ARBA00022833"/>
    </source>
</evidence>
<evidence type="ECO:0008006" key="22">
    <source>
        <dbReference type="Google" id="ProtNLM"/>
    </source>
</evidence>
<dbReference type="InterPro" id="IPR003616">
    <property type="entry name" value="Post-SET_dom"/>
</dbReference>
<dbReference type="PROSITE" id="PS50280">
    <property type="entry name" value="SET"/>
    <property type="match status" value="1"/>
</dbReference>
<keyword evidence="21" id="KW-1185">Reference proteome</keyword>
<dbReference type="Pfam" id="PF01426">
    <property type="entry name" value="BAH"/>
    <property type="match status" value="1"/>
</dbReference>
<dbReference type="SMART" id="SM00439">
    <property type="entry name" value="BAH"/>
    <property type="match status" value="1"/>
</dbReference>
<dbReference type="CDD" id="cd15548">
    <property type="entry name" value="PHD_ASH1L"/>
    <property type="match status" value="1"/>
</dbReference>
<dbReference type="SUPFAM" id="SSF82199">
    <property type="entry name" value="SET domain"/>
    <property type="match status" value="1"/>
</dbReference>
<gene>
    <name evidence="20" type="ORF">MELIAE_LOCUS5520</name>
</gene>
<keyword evidence="3" id="KW-0158">Chromosome</keyword>
<dbReference type="InterPro" id="IPR011011">
    <property type="entry name" value="Znf_FYVE_PHD"/>
</dbReference>
<keyword evidence="10" id="KW-0156">Chromatin regulator</keyword>
<evidence type="ECO:0000313" key="21">
    <source>
        <dbReference type="Proteomes" id="UP001154078"/>
    </source>
</evidence>
<dbReference type="FunFam" id="3.30.40.10:FF:000113">
    <property type="entry name" value="Histone-lysine N-methyltransferase"/>
    <property type="match status" value="1"/>
</dbReference>
<dbReference type="InterPro" id="IPR001025">
    <property type="entry name" value="BAH_dom"/>
</dbReference>
<dbReference type="PROSITE" id="PS50868">
    <property type="entry name" value="POST_SET"/>
    <property type="match status" value="1"/>
</dbReference>
<dbReference type="InterPro" id="IPR001487">
    <property type="entry name" value="Bromodomain"/>
</dbReference>
<feature type="compositionally biased region" description="Basic residues" evidence="14">
    <location>
        <begin position="869"/>
        <end position="880"/>
    </location>
</feature>
<keyword evidence="11 13" id="KW-0103">Bromodomain</keyword>
<organism evidence="20 21">
    <name type="scientific">Brassicogethes aeneus</name>
    <name type="common">Rape pollen beetle</name>
    <name type="synonym">Meligethes aeneus</name>
    <dbReference type="NCBI Taxonomy" id="1431903"/>
    <lineage>
        <taxon>Eukaryota</taxon>
        <taxon>Metazoa</taxon>
        <taxon>Ecdysozoa</taxon>
        <taxon>Arthropoda</taxon>
        <taxon>Hexapoda</taxon>
        <taxon>Insecta</taxon>
        <taxon>Pterygota</taxon>
        <taxon>Neoptera</taxon>
        <taxon>Endopterygota</taxon>
        <taxon>Coleoptera</taxon>
        <taxon>Polyphaga</taxon>
        <taxon>Cucujiformia</taxon>
        <taxon>Nitidulidae</taxon>
        <taxon>Meligethinae</taxon>
        <taxon>Brassicogethes</taxon>
    </lineage>
</organism>
<dbReference type="Gene3D" id="1.20.920.10">
    <property type="entry name" value="Bromodomain-like"/>
    <property type="match status" value="1"/>
</dbReference>
<dbReference type="PROSITE" id="PS50014">
    <property type="entry name" value="BROMODOMAIN_2"/>
    <property type="match status" value="1"/>
</dbReference>
<feature type="domain" description="AWS" evidence="19">
    <location>
        <begin position="1039"/>
        <end position="1079"/>
    </location>
</feature>
<dbReference type="GO" id="GO:0005694">
    <property type="term" value="C:chromosome"/>
    <property type="evidence" value="ECO:0007669"/>
    <property type="project" value="UniProtKB-SubCell"/>
</dbReference>
<evidence type="ECO:0000256" key="2">
    <source>
        <dbReference type="ARBA" id="ARBA00004286"/>
    </source>
</evidence>
<dbReference type="InterPro" id="IPR036427">
    <property type="entry name" value="Bromodomain-like_sf"/>
</dbReference>
<feature type="domain" description="BAH" evidence="18">
    <location>
        <begin position="1529"/>
        <end position="1670"/>
    </location>
</feature>
<dbReference type="InterPro" id="IPR043151">
    <property type="entry name" value="BAH_sf"/>
</dbReference>
<proteinExistence type="predicted"/>
<evidence type="ECO:0000256" key="11">
    <source>
        <dbReference type="ARBA" id="ARBA00023117"/>
    </source>
</evidence>
<dbReference type="SMART" id="SM00384">
    <property type="entry name" value="AT_hook"/>
    <property type="match status" value="2"/>
</dbReference>
<dbReference type="Gene3D" id="3.30.40.10">
    <property type="entry name" value="Zinc/RING finger domain, C3HC4 (zinc finger)"/>
    <property type="match status" value="1"/>
</dbReference>
<dbReference type="InterPro" id="IPR046341">
    <property type="entry name" value="SET_dom_sf"/>
</dbReference>
<dbReference type="InterPro" id="IPR001214">
    <property type="entry name" value="SET_dom"/>
</dbReference>
<keyword evidence="6" id="KW-0949">S-adenosyl-L-methionine</keyword>
<dbReference type="Gene3D" id="2.30.30.490">
    <property type="match status" value="1"/>
</dbReference>
<feature type="compositionally biased region" description="Basic and acidic residues" evidence="14">
    <location>
        <begin position="906"/>
        <end position="925"/>
    </location>
</feature>
<keyword evidence="8" id="KW-0863">Zinc-finger</keyword>
<keyword evidence="9" id="KW-0862">Zinc</keyword>
<keyword evidence="5" id="KW-0808">Transferase</keyword>
<feature type="compositionally biased region" description="Polar residues" evidence="14">
    <location>
        <begin position="241"/>
        <end position="277"/>
    </location>
</feature>
<dbReference type="Pfam" id="PF20826">
    <property type="entry name" value="PHD_5"/>
    <property type="match status" value="1"/>
</dbReference>
<dbReference type="GO" id="GO:0005654">
    <property type="term" value="C:nucleoplasm"/>
    <property type="evidence" value="ECO:0007669"/>
    <property type="project" value="TreeGrafter"/>
</dbReference>
<dbReference type="GO" id="GO:0006355">
    <property type="term" value="P:regulation of DNA-templated transcription"/>
    <property type="evidence" value="ECO:0007669"/>
    <property type="project" value="TreeGrafter"/>
</dbReference>
<protein>
    <recommendedName>
        <fullName evidence="22">Histone-lysine N-methyltransferase ash1</fullName>
    </recommendedName>
</protein>
<feature type="region of interest" description="Disordered" evidence="14">
    <location>
        <begin position="162"/>
        <end position="184"/>
    </location>
</feature>
<evidence type="ECO:0000256" key="6">
    <source>
        <dbReference type="ARBA" id="ARBA00022691"/>
    </source>
</evidence>
<evidence type="ECO:0000256" key="4">
    <source>
        <dbReference type="ARBA" id="ARBA00022603"/>
    </source>
</evidence>
<sequence length="1787" mass="202971">MQLNTEFSKNNNHKTKFAEWHFFASYHGKGPCDGVGETLKRGAARASLQLPFDKQISNPRELYQWAAQSNNLPKIEMASLPISRGSTYSSSDSDESDADSAMLAQCSLQEISQEDLAVILPEQQECDAFDFECNRTDKNSPQTGEMSGSDMELPQQAVNALIQRTTESSSESESHAPPPPSSLYANSLLQQFVAQTQMLNAPCPVTSSNADSGKNTSGSSETQNAKPEDNVKKRRGRPKKSITTDYCANPNVSPDSGIQNSPDHVSSPEPQLSPNVKQKTRIGDLKKSTNDKKSQKCGKTAANVLVNKSSSKTIKEVSNTSSKIPVISNRFDRQLYANADRVLYPPRRKVGRPPLTKKGPGRPPKHKPPQEAPAVQPEKPSEKIKPAQKSKSKSNKPVLTTKNKLDVCKTKSVVLKNAKLMHSKHKHKKHKKYKFKILKPISALEPKVNIEIDKLIADFVKYCVIDSLKTKENLPEIIKTLKKVSKKRKTTEHNEKKKKKQSVSTTVNKVTNSNEQRLPLKKRHYHISVNEKEDSEDLKEETEPKKISNKQTIASTKVEKVTKQAAAPKVVEVKAPSGPKYVPVIKTNTNSKVQTINNNEYEVKNAAPKKVETHIEETIEACINRFSDEKGKVVKVEDPPIKEEKLNTSNSSITPKKRHRLENMYSPTKIDTSPPVEDSKISVETFINELKMKRNFTIKTSPENEEDKKPVVSEILAAQQPPKLSPETTKKKVRKRRAINRTGFPTVKKKKKKLPVLTVAEPSVVVEETKHAEICDRVPKVGEECAEFVERTKSPEVKVNENVKETVMNEDNISLSKWGDMSDCDSLPQDERIDELDDSKSETSTSKIDDGDDVDSNMSLESSIERLKSRLNQRKRKRGREKIVDNLNGYPKRRLRDVSPASSVEPIERRLRGEDRASASGDESKKSKKLPKWKKKHLVAGLFSDYYKEDDEAARIRRTENAAKSRLVYNPEEHPFGLLPPPYHCGKYLRCRKLPFQLPHDLWWQHTHSQLPGRDLVPSWNYRKIRTNVYNVKLTTGACEPQSCNCKTTNCGDDCINRLVLAECPPYHKCQNQRIQKHEWSPGLEKFMTESKGWGVRTKMPIRNGDFILEYVGEVVSDQEFKERMGTIYVNDNHHYCLHLDGGLVIDGHRMGGDGRFVNHSCQPNCEMQKWSVNGQFRMALFALRDIQDGEELTYDYNFSLFNAAEGQECKCGSEECRGVIGGKSQRVRQLAKPHQQPVAPPVHVKPVSHQQKCFIVEHHCFLLRNLGKVRKVRNAAAPAADVQQGGGSAFLNQLKALQKPRNMRTRKLAQAEEDPELNKTVKLAAVLKEIWGSVISAKDEKGEVISTAFMTMPSKRKVPDYYVKITDPIDLSTIEQNIETGIYKTPNNFDEDMNKLFANHIKFYGRTSDVGVAATKLKKVYTDAKQQSLHKFEDALGKKPPMAFSKKKSNEEEDIIRCICGMHRDEGLMIQCERCMVWQHCECVKADASAPSYHCEICVPREVDYEIPLDEYTEHGHRYYLTLMRGDLQLRQGDTVYVLRDIPIPNSDKKHTYDTIGKIEYSELDIFRIERLWKDSKTGKRLAYGHHYLRPHETYHEPTRNYFLLRFFPNEVMRVPLYEAVPVELIITHCWVMDINTYCKGRPIDAPEEHIYICEYRVDKSARIFSKISNNKFPNCTKSFAFERFETRLKISRTYTPHDLDPTMLKPRGRKANDEEAAPAQSVATVPPVPAPPARIKSKAQRKSRLNKILLNLLGKMPSKQVLDLSYLLEGSRRRKKQAEPNNSKS</sequence>
<feature type="region of interest" description="Disordered" evidence="14">
    <location>
        <begin position="814"/>
        <end position="931"/>
    </location>
</feature>
<dbReference type="PANTHER" id="PTHR46147:SF3">
    <property type="entry name" value="HISTONE-LYSINE N-METHYLTRANSFERASE ASH1"/>
    <property type="match status" value="1"/>
</dbReference>
<evidence type="ECO:0000256" key="5">
    <source>
        <dbReference type="ARBA" id="ARBA00022679"/>
    </source>
</evidence>
<accession>A0A9P0B283</accession>
<evidence type="ECO:0000259" key="17">
    <source>
        <dbReference type="PROSITE" id="PS50868"/>
    </source>
</evidence>
<dbReference type="InterPro" id="IPR017956">
    <property type="entry name" value="AT_hook_DNA-bd_motif"/>
</dbReference>
<keyword evidence="4" id="KW-0489">Methyltransferase</keyword>
<feature type="region of interest" description="Disordered" evidence="14">
    <location>
        <begin position="340"/>
        <end position="400"/>
    </location>
</feature>
<evidence type="ECO:0000259" key="15">
    <source>
        <dbReference type="PROSITE" id="PS50014"/>
    </source>
</evidence>
<dbReference type="InterPro" id="IPR043320">
    <property type="entry name" value="Bromo_ASH1L"/>
</dbReference>
<dbReference type="SMART" id="SM00317">
    <property type="entry name" value="SET"/>
    <property type="match status" value="1"/>
</dbReference>
<evidence type="ECO:0000256" key="13">
    <source>
        <dbReference type="PROSITE-ProRule" id="PRU00035"/>
    </source>
</evidence>
<dbReference type="CDD" id="cd04717">
    <property type="entry name" value="BAH_polybromo"/>
    <property type="match status" value="1"/>
</dbReference>
<evidence type="ECO:0000256" key="8">
    <source>
        <dbReference type="ARBA" id="ARBA00022771"/>
    </source>
</evidence>
<dbReference type="SUPFAM" id="SSF47370">
    <property type="entry name" value="Bromodomain"/>
    <property type="match status" value="1"/>
</dbReference>
<dbReference type="InterPro" id="IPR006560">
    <property type="entry name" value="AWS_dom"/>
</dbReference>
<evidence type="ECO:0000256" key="7">
    <source>
        <dbReference type="ARBA" id="ARBA00022723"/>
    </source>
</evidence>
<dbReference type="GO" id="GO:0008270">
    <property type="term" value="F:zinc ion binding"/>
    <property type="evidence" value="ECO:0007669"/>
    <property type="project" value="UniProtKB-KW"/>
</dbReference>
<feature type="region of interest" description="Disordered" evidence="14">
    <location>
        <begin position="483"/>
        <end position="514"/>
    </location>
</feature>
<dbReference type="Pfam" id="PF00856">
    <property type="entry name" value="SET"/>
    <property type="match status" value="1"/>
</dbReference>
<dbReference type="Pfam" id="PF00439">
    <property type="entry name" value="Bromodomain"/>
    <property type="match status" value="1"/>
</dbReference>
<feature type="compositionally biased region" description="Low complexity" evidence="14">
    <location>
        <begin position="502"/>
        <end position="514"/>
    </location>
</feature>
<dbReference type="InterPro" id="IPR043319">
    <property type="entry name" value="PHD_ASH1L"/>
</dbReference>
<evidence type="ECO:0000259" key="19">
    <source>
        <dbReference type="PROSITE" id="PS51215"/>
    </source>
</evidence>
<name>A0A9P0B283_BRAAE</name>
<evidence type="ECO:0000313" key="20">
    <source>
        <dbReference type="EMBL" id="CAH0553558.1"/>
    </source>
</evidence>
<feature type="domain" description="Post-SET" evidence="17">
    <location>
        <begin position="1206"/>
        <end position="1222"/>
    </location>
</feature>
<feature type="region of interest" description="Disordered" evidence="14">
    <location>
        <begin position="1699"/>
        <end position="1742"/>
    </location>
</feature>
<evidence type="ECO:0000256" key="3">
    <source>
        <dbReference type="ARBA" id="ARBA00022454"/>
    </source>
</evidence>
<dbReference type="SMART" id="SM00297">
    <property type="entry name" value="BROMO"/>
    <property type="match status" value="1"/>
</dbReference>
<dbReference type="Gene3D" id="2.170.270.10">
    <property type="entry name" value="SET domain"/>
    <property type="match status" value="1"/>
</dbReference>
<feature type="region of interest" description="Disordered" evidence="14">
    <location>
        <begin position="203"/>
        <end position="298"/>
    </location>
</feature>
<evidence type="ECO:0000256" key="10">
    <source>
        <dbReference type="ARBA" id="ARBA00022853"/>
    </source>
</evidence>
<dbReference type="CDD" id="cd05525">
    <property type="entry name" value="Bromo_ASH1"/>
    <property type="match status" value="1"/>
</dbReference>
<reference evidence="20" key="1">
    <citation type="submission" date="2021-12" db="EMBL/GenBank/DDBJ databases">
        <authorList>
            <person name="King R."/>
        </authorList>
    </citation>
    <scope>NUCLEOTIDE SEQUENCE</scope>
</reference>
<dbReference type="CDD" id="cd19174">
    <property type="entry name" value="SET_ASH1L"/>
    <property type="match status" value="1"/>
</dbReference>
<dbReference type="EMBL" id="OV121134">
    <property type="protein sequence ID" value="CAH0553558.1"/>
    <property type="molecule type" value="Genomic_DNA"/>
</dbReference>
<evidence type="ECO:0000256" key="14">
    <source>
        <dbReference type="SAM" id="MobiDB-lite"/>
    </source>
</evidence>
<feature type="domain" description="SET" evidence="16">
    <location>
        <begin position="1082"/>
        <end position="1198"/>
    </location>
</feature>
<dbReference type="InterPro" id="IPR013083">
    <property type="entry name" value="Znf_RING/FYVE/PHD"/>
</dbReference>
<feature type="region of interest" description="Disordered" evidence="14">
    <location>
        <begin position="717"/>
        <end position="745"/>
    </location>
</feature>
<dbReference type="InterPro" id="IPR001965">
    <property type="entry name" value="Znf_PHD"/>
</dbReference>
<dbReference type="SUPFAM" id="SSF57903">
    <property type="entry name" value="FYVE/PHD zinc finger"/>
    <property type="match status" value="1"/>
</dbReference>
<evidence type="ECO:0000259" key="18">
    <source>
        <dbReference type="PROSITE" id="PS51038"/>
    </source>
</evidence>
<dbReference type="OrthoDB" id="79252at2759"/>
<dbReference type="InterPro" id="IPR019786">
    <property type="entry name" value="Zinc_finger_PHD-type_CS"/>
</dbReference>